<evidence type="ECO:0000256" key="4">
    <source>
        <dbReference type="ARBA" id="ARBA00022737"/>
    </source>
</evidence>
<dbReference type="PANTHER" id="PTHR44835:SF1">
    <property type="entry name" value="PROTEIN O-GLCNAC TRANSFERASE"/>
    <property type="match status" value="1"/>
</dbReference>
<dbReference type="GO" id="GO:0032259">
    <property type="term" value="P:methylation"/>
    <property type="evidence" value="ECO:0007669"/>
    <property type="project" value="UniProtKB-KW"/>
</dbReference>
<evidence type="ECO:0000256" key="1">
    <source>
        <dbReference type="ARBA" id="ARBA00004922"/>
    </source>
</evidence>
<keyword evidence="4" id="KW-0677">Repeat</keyword>
<keyword evidence="8" id="KW-0489">Methyltransferase</keyword>
<dbReference type="Proteomes" id="UP000515917">
    <property type="component" value="Chromosome"/>
</dbReference>
<protein>
    <submittedName>
        <fullName evidence="8">Methyltransferase type 11</fullName>
    </submittedName>
</protein>
<accession>A0A7G3G9W0</accession>
<dbReference type="SUPFAM" id="SSF48452">
    <property type="entry name" value="TPR-like"/>
    <property type="match status" value="1"/>
</dbReference>
<dbReference type="GO" id="GO:0016757">
    <property type="term" value="F:glycosyltransferase activity"/>
    <property type="evidence" value="ECO:0007669"/>
    <property type="project" value="UniProtKB-KW"/>
</dbReference>
<dbReference type="Gene3D" id="3.40.50.150">
    <property type="entry name" value="Vaccinia Virus protein VP39"/>
    <property type="match status" value="1"/>
</dbReference>
<dbReference type="KEGG" id="ifl:C1H71_11205"/>
<dbReference type="InterPro" id="IPR013216">
    <property type="entry name" value="Methyltransf_11"/>
</dbReference>
<keyword evidence="9" id="KW-1185">Reference proteome</keyword>
<evidence type="ECO:0000256" key="5">
    <source>
        <dbReference type="ARBA" id="ARBA00022803"/>
    </source>
</evidence>
<proteinExistence type="predicted"/>
<organism evidence="8 9">
    <name type="scientific">Iodobacter fluviatilis</name>
    <dbReference type="NCBI Taxonomy" id="537"/>
    <lineage>
        <taxon>Bacteria</taxon>
        <taxon>Pseudomonadati</taxon>
        <taxon>Pseudomonadota</taxon>
        <taxon>Betaproteobacteria</taxon>
        <taxon>Neisseriales</taxon>
        <taxon>Chitinibacteraceae</taxon>
        <taxon>Iodobacter</taxon>
    </lineage>
</organism>
<feature type="domain" description="O-GlcNAc transferase C-terminal" evidence="7">
    <location>
        <begin position="149"/>
        <end position="296"/>
    </location>
</feature>
<evidence type="ECO:0000259" key="7">
    <source>
        <dbReference type="Pfam" id="PF13844"/>
    </source>
</evidence>
<dbReference type="SUPFAM" id="SSF53756">
    <property type="entry name" value="UDP-Glycosyltransferase/glycogen phosphorylase"/>
    <property type="match status" value="1"/>
</dbReference>
<evidence type="ECO:0000313" key="8">
    <source>
        <dbReference type="EMBL" id="QBC44041.1"/>
    </source>
</evidence>
<dbReference type="Gene3D" id="1.25.40.10">
    <property type="entry name" value="Tetratricopeptide repeat domain"/>
    <property type="match status" value="1"/>
</dbReference>
<evidence type="ECO:0000313" key="9">
    <source>
        <dbReference type="Proteomes" id="UP000515917"/>
    </source>
</evidence>
<dbReference type="SUPFAM" id="SSF53335">
    <property type="entry name" value="S-adenosyl-L-methionine-dependent methyltransferases"/>
    <property type="match status" value="1"/>
</dbReference>
<evidence type="ECO:0000259" key="6">
    <source>
        <dbReference type="Pfam" id="PF08241"/>
    </source>
</evidence>
<keyword evidence="2" id="KW-0328">Glycosyltransferase</keyword>
<gene>
    <name evidence="8" type="ORF">C1H71_11205</name>
</gene>
<sequence length="705" mass="77380">MIEQAQALALASSGQFTELITLCHTLIAAPDAPINQLLDVGVLLYNSGFLSAAENCFERAKAQDPADLRAEVNLANLARDRGQHTKSRHMYAGLLLRLPNHPAIRRNLLIGLEYDPQVSAAERLAKAKDWGKWAIAGNERPRPPCPDLKNRQLRVGYISADFCQHTVGILVHKVLAAHQKTQPFAYSAGPIHDEITDVIRQTCQFRNIAKLSDLELARLIQEDQIDVLVDLSGHTAGSRLKVFALRPAPVQISWLGYFASTGLPYIDAVYLDSDHAPLGTDALFTEKIIHLAKGRFCYSPMPFAPANVAPPPCFENGYISFGSFNNTAKYNAEVFDCWAKILLAVPHSHLILKWRNYNDEALQAATRQAFADLGVNPDRIHLRGPSFHSDLLKQYADIDIALDPFPFSGGLTSCEALWMGVPLITLAQDRVVSRQGLAIANTIGHPEWVALNSDQYIQIAITLANNPEQLGQLRQSLRQQMRPLTDVAGFTQALEQQLILSYQQASNMDKTVLHVGAGYRQSGATLPPALQSWQELRLDIDPATKPDIIGSMLDMSGVPTASVDAIYSAHNIEHVYAHEVPLVLAEFLRVLKNDGFLLITCPDLQSVCALVANDQLGEAAYQSPAGPISPLDILYGYRPALAAGQIYMAHKTGFTEKTLVAALQANGFSSIASKRRKAGFDLWAIACKTPIDESTLRELANKTLP</sequence>
<dbReference type="RefSeq" id="WP_130106597.1">
    <property type="nucleotide sequence ID" value="NZ_CP025781.1"/>
</dbReference>
<dbReference type="AlphaFoldDB" id="A0A7G3G9W0"/>
<dbReference type="InterPro" id="IPR029489">
    <property type="entry name" value="OGT/SEC/SPY_C"/>
</dbReference>
<keyword evidence="3 8" id="KW-0808">Transferase</keyword>
<dbReference type="Gene3D" id="3.40.50.2000">
    <property type="entry name" value="Glycogen Phosphorylase B"/>
    <property type="match status" value="1"/>
</dbReference>
<dbReference type="Pfam" id="PF08241">
    <property type="entry name" value="Methyltransf_11"/>
    <property type="match status" value="1"/>
</dbReference>
<evidence type="ECO:0000256" key="2">
    <source>
        <dbReference type="ARBA" id="ARBA00022676"/>
    </source>
</evidence>
<dbReference type="GO" id="GO:0008757">
    <property type="term" value="F:S-adenosylmethionine-dependent methyltransferase activity"/>
    <property type="evidence" value="ECO:0007669"/>
    <property type="project" value="InterPro"/>
</dbReference>
<keyword evidence="5" id="KW-0802">TPR repeat</keyword>
<feature type="domain" description="Methyltransferase type 11" evidence="6">
    <location>
        <begin position="548"/>
        <end position="599"/>
    </location>
</feature>
<dbReference type="Gene3D" id="3.40.50.11380">
    <property type="match status" value="1"/>
</dbReference>
<dbReference type="InterPro" id="IPR051939">
    <property type="entry name" value="Glycosyltr_41/O-GlcNAc_trsf"/>
</dbReference>
<dbReference type="InterPro" id="IPR011990">
    <property type="entry name" value="TPR-like_helical_dom_sf"/>
</dbReference>
<dbReference type="PANTHER" id="PTHR44835">
    <property type="entry name" value="UDP-N-ACETYLGLUCOSAMINE--PEPTIDE N-ACETYLGLUCOSAMINYLTRANSFERASE SPINDLY-RELATED"/>
    <property type="match status" value="1"/>
</dbReference>
<dbReference type="InterPro" id="IPR029063">
    <property type="entry name" value="SAM-dependent_MTases_sf"/>
</dbReference>
<comment type="pathway">
    <text evidence="1">Protein modification; protein glycosylation.</text>
</comment>
<dbReference type="Pfam" id="PF13844">
    <property type="entry name" value="Glyco_transf_41"/>
    <property type="match status" value="2"/>
</dbReference>
<feature type="domain" description="O-GlcNAc transferase C-terminal" evidence="7">
    <location>
        <begin position="318"/>
        <end position="486"/>
    </location>
</feature>
<name>A0A7G3G9W0_9NEIS</name>
<reference evidence="8 9" key="1">
    <citation type="submission" date="2018-01" db="EMBL/GenBank/DDBJ databases">
        <title>Genome sequence of Iodobacter sp. strain PCH194 isolated from Indian Trans-Himalaya.</title>
        <authorList>
            <person name="Kumar V."/>
            <person name="Thakur V."/>
            <person name="Kumar S."/>
            <person name="Singh D."/>
        </authorList>
    </citation>
    <scope>NUCLEOTIDE SEQUENCE [LARGE SCALE GENOMIC DNA]</scope>
    <source>
        <strain evidence="8 9">PCH194</strain>
    </source>
</reference>
<evidence type="ECO:0000256" key="3">
    <source>
        <dbReference type="ARBA" id="ARBA00022679"/>
    </source>
</evidence>
<dbReference type="EMBL" id="CP025781">
    <property type="protein sequence ID" value="QBC44041.1"/>
    <property type="molecule type" value="Genomic_DNA"/>
</dbReference>